<evidence type="ECO:0000313" key="2">
    <source>
        <dbReference type="Proteomes" id="UP001157006"/>
    </source>
</evidence>
<keyword evidence="2" id="KW-1185">Reference proteome</keyword>
<reference evidence="1 2" key="1">
    <citation type="submission" date="2023-01" db="EMBL/GenBank/DDBJ databases">
        <authorList>
            <person name="Kreplak J."/>
        </authorList>
    </citation>
    <scope>NUCLEOTIDE SEQUENCE [LARGE SCALE GENOMIC DNA]</scope>
</reference>
<evidence type="ECO:0000313" key="1">
    <source>
        <dbReference type="EMBL" id="CAI8590575.1"/>
    </source>
</evidence>
<sequence length="208" mass="24029">MHMGSKQCSLARVRGVVLFVRQRRRDTPINGDLRCLLRNDLRCDCYHFFIFNLLQPPSTTSTPSKLFCNIPSIEGAAPSKLDRKCSRGEDCNVELKQGRREMMSRRLHEREHVEEDRSNEGNDFHWSLKRRSKEIEVALFVSRMGAQVYTDQKSIARLSALVSIHLNFWISKPQFDHVYTSISSLEFKGIFQHSSFPFLKTTSSSSIS</sequence>
<gene>
    <name evidence="1" type="ORF">VFH_I447560</name>
</gene>
<dbReference type="AlphaFoldDB" id="A0AAV0YWM6"/>
<dbReference type="Proteomes" id="UP001157006">
    <property type="component" value="Chromosome 1L"/>
</dbReference>
<dbReference type="EMBL" id="OX451736">
    <property type="protein sequence ID" value="CAI8590575.1"/>
    <property type="molecule type" value="Genomic_DNA"/>
</dbReference>
<protein>
    <submittedName>
        <fullName evidence="1">Uncharacterized protein</fullName>
    </submittedName>
</protein>
<accession>A0AAV0YWM6</accession>
<proteinExistence type="predicted"/>
<name>A0AAV0YWM6_VICFA</name>
<organism evidence="1 2">
    <name type="scientific">Vicia faba</name>
    <name type="common">Broad bean</name>
    <name type="synonym">Faba vulgaris</name>
    <dbReference type="NCBI Taxonomy" id="3906"/>
    <lineage>
        <taxon>Eukaryota</taxon>
        <taxon>Viridiplantae</taxon>
        <taxon>Streptophyta</taxon>
        <taxon>Embryophyta</taxon>
        <taxon>Tracheophyta</taxon>
        <taxon>Spermatophyta</taxon>
        <taxon>Magnoliopsida</taxon>
        <taxon>eudicotyledons</taxon>
        <taxon>Gunneridae</taxon>
        <taxon>Pentapetalae</taxon>
        <taxon>rosids</taxon>
        <taxon>fabids</taxon>
        <taxon>Fabales</taxon>
        <taxon>Fabaceae</taxon>
        <taxon>Papilionoideae</taxon>
        <taxon>50 kb inversion clade</taxon>
        <taxon>NPAAA clade</taxon>
        <taxon>Hologalegina</taxon>
        <taxon>IRL clade</taxon>
        <taxon>Fabeae</taxon>
        <taxon>Vicia</taxon>
    </lineage>
</organism>